<dbReference type="Proteomes" id="UP000199184">
    <property type="component" value="Unassembled WGS sequence"/>
</dbReference>
<evidence type="ECO:0000313" key="1">
    <source>
        <dbReference type="EMBL" id="SCB26763.1"/>
    </source>
</evidence>
<proteinExistence type="predicted"/>
<accession>A0A1C3VG51</accession>
<evidence type="ECO:0000313" key="2">
    <source>
        <dbReference type="Proteomes" id="UP000199184"/>
    </source>
</evidence>
<gene>
    <name evidence="1" type="ORF">GA0061098_1004187</name>
</gene>
<dbReference type="EMBL" id="FMAI01000004">
    <property type="protein sequence ID" value="SCB26763.1"/>
    <property type="molecule type" value="Genomic_DNA"/>
</dbReference>
<reference evidence="2" key="1">
    <citation type="submission" date="2016-08" db="EMBL/GenBank/DDBJ databases">
        <authorList>
            <person name="Varghese N."/>
            <person name="Submissions Spin"/>
        </authorList>
    </citation>
    <scope>NUCLEOTIDE SEQUENCE [LARGE SCALE GENOMIC DNA]</scope>
    <source>
        <strain evidence="2">ERR11</strain>
    </source>
</reference>
<keyword evidence="2" id="KW-1185">Reference proteome</keyword>
<dbReference type="RefSeq" id="WP_091956189.1">
    <property type="nucleotide sequence ID" value="NZ_FMAI01000004.1"/>
</dbReference>
<protein>
    <submittedName>
        <fullName evidence="1">Uncharacterized protein</fullName>
    </submittedName>
</protein>
<sequence>MSDETIVRLQTHRKNVERYLRLLETALTDVEQQYIEKRLAEEGSAMDQLSLQMAVAVNALQKTCDQPPSDKR</sequence>
<dbReference type="AlphaFoldDB" id="A0A1C3VG51"/>
<name>A0A1C3VG51_9BRAD</name>
<organism evidence="1 2">
    <name type="scientific">Bradyrhizobium shewense</name>
    <dbReference type="NCBI Taxonomy" id="1761772"/>
    <lineage>
        <taxon>Bacteria</taxon>
        <taxon>Pseudomonadati</taxon>
        <taxon>Pseudomonadota</taxon>
        <taxon>Alphaproteobacteria</taxon>
        <taxon>Hyphomicrobiales</taxon>
        <taxon>Nitrobacteraceae</taxon>
        <taxon>Bradyrhizobium</taxon>
    </lineage>
</organism>